<dbReference type="Gene3D" id="3.30.70.360">
    <property type="match status" value="1"/>
</dbReference>
<accession>A0A7M1LEV6</accession>
<dbReference type="OrthoDB" id="9808195at2"/>
<feature type="binding site" evidence="4">
    <location>
        <position position="289"/>
    </location>
    <ligand>
        <name>allantoate</name>
        <dbReference type="ChEBI" id="CHEBI:17536"/>
    </ligand>
</feature>
<sequence>MINEQRFIKNFNEISKFGALKGQNYLQNSKPTGGLTRLAFSNEDKNAREFFINLVKSYDLDIRVDSVGNIYARFSDVLEPDLPAISVGSHIDSVPNGGFYDGTLGVMAGLEAIVSIKEILKTNNEKLKRPLELIVFVAEESSRFKMATIGSKIISGKLSVSRLKELVDDSGISVFDAMKNFGLNPENLEKSILKDKTYKSYIELHIEQGRVLEEMGISVGVVTGIAAPIRFELTINARADHSGATPMNMRCDALVAASHIILAARNFASEFKTAVATVGYTKVIPGALNVVPGKVVMGVDMRDIDEKNLNTLNQNLRNYINDLSNEFGFSYEIKELAADTPVKLDDSLINLLYKNALDLDIKAHKMPSGAGHDAMHMSGIADKVGMIFIPCKNGISHNIDEDIDFKDAIKATNLLTKTMMGLANS</sequence>
<evidence type="ECO:0000256" key="4">
    <source>
        <dbReference type="PIRSR" id="PIRSR001235-2"/>
    </source>
</evidence>
<dbReference type="InterPro" id="IPR002933">
    <property type="entry name" value="Peptidase_M20"/>
</dbReference>
<organism evidence="6 7">
    <name type="scientific">Campylobacter corcagiensis</name>
    <dbReference type="NCBI Taxonomy" id="1448857"/>
    <lineage>
        <taxon>Bacteria</taxon>
        <taxon>Pseudomonadati</taxon>
        <taxon>Campylobacterota</taxon>
        <taxon>Epsilonproteobacteria</taxon>
        <taxon>Campylobacterales</taxon>
        <taxon>Campylobacteraceae</taxon>
        <taxon>Campylobacter</taxon>
    </lineage>
</organism>
<dbReference type="CDD" id="cd03884">
    <property type="entry name" value="M20_bAS"/>
    <property type="match status" value="1"/>
</dbReference>
<dbReference type="InterPro" id="IPR011650">
    <property type="entry name" value="Peptidase_M20_dimer"/>
</dbReference>
<comment type="similarity">
    <text evidence="1">Belongs to the peptidase M20 family.</text>
</comment>
<dbReference type="Pfam" id="PF01546">
    <property type="entry name" value="Peptidase_M20"/>
    <property type="match status" value="1"/>
</dbReference>
<evidence type="ECO:0000256" key="3">
    <source>
        <dbReference type="PIRSR" id="PIRSR001235-1"/>
    </source>
</evidence>
<feature type="binding site" evidence="4">
    <location>
        <position position="230"/>
    </location>
    <ligand>
        <name>allantoate</name>
        <dbReference type="ChEBI" id="CHEBI:17536"/>
    </ligand>
</feature>
<dbReference type="Proteomes" id="UP000594749">
    <property type="component" value="Chromosome"/>
</dbReference>
<evidence type="ECO:0000259" key="5">
    <source>
        <dbReference type="Pfam" id="PF07687"/>
    </source>
</evidence>
<feature type="binding site" evidence="3">
    <location>
        <position position="101"/>
    </location>
    <ligand>
        <name>Zn(2+)</name>
        <dbReference type="ChEBI" id="CHEBI:29105"/>
        <label>1</label>
    </ligand>
</feature>
<feature type="binding site" evidence="3">
    <location>
        <position position="140"/>
    </location>
    <ligand>
        <name>Zn(2+)</name>
        <dbReference type="ChEBI" id="CHEBI:29105"/>
        <label>2</label>
    </ligand>
</feature>
<name>A0A7M1LEV6_9BACT</name>
<feature type="binding site" evidence="3">
    <location>
        <position position="90"/>
    </location>
    <ligand>
        <name>Zn(2+)</name>
        <dbReference type="ChEBI" id="CHEBI:29105"/>
        <label>1</label>
    </ligand>
</feature>
<keyword evidence="3" id="KW-0479">Metal-binding</keyword>
<dbReference type="PANTHER" id="PTHR32494">
    <property type="entry name" value="ALLANTOATE DEIMINASE-RELATED"/>
    <property type="match status" value="1"/>
</dbReference>
<dbReference type="GO" id="GO:0016813">
    <property type="term" value="F:hydrolase activity, acting on carbon-nitrogen (but not peptide) bonds, in linear amidines"/>
    <property type="evidence" value="ECO:0007669"/>
    <property type="project" value="InterPro"/>
</dbReference>
<dbReference type="GO" id="GO:0046872">
    <property type="term" value="F:metal ion binding"/>
    <property type="evidence" value="ECO:0007669"/>
    <property type="project" value="UniProtKB-KW"/>
</dbReference>
<keyword evidence="2 6" id="KW-0378">Hydrolase</keyword>
<comment type="cofactor">
    <cofactor evidence="3">
        <name>Zn(2+)</name>
        <dbReference type="ChEBI" id="CHEBI:29105"/>
    </cofactor>
    <text evidence="3">Binds 2 Zn(2+) ions per subunit.</text>
</comment>
<dbReference type="AlphaFoldDB" id="A0A7M1LEV6"/>
<feature type="binding site" evidence="3">
    <location>
        <position position="101"/>
    </location>
    <ligand>
        <name>Zn(2+)</name>
        <dbReference type="ChEBI" id="CHEBI:29105"/>
        <label>2</label>
    </ligand>
</feature>
<evidence type="ECO:0000256" key="2">
    <source>
        <dbReference type="ARBA" id="ARBA00022801"/>
    </source>
</evidence>
<dbReference type="NCBIfam" id="TIGR01879">
    <property type="entry name" value="hydantase"/>
    <property type="match status" value="1"/>
</dbReference>
<dbReference type="SUPFAM" id="SSF55031">
    <property type="entry name" value="Bacterial exopeptidase dimerisation domain"/>
    <property type="match status" value="1"/>
</dbReference>
<feature type="binding site" evidence="3">
    <location>
        <position position="205"/>
    </location>
    <ligand>
        <name>Zn(2+)</name>
        <dbReference type="ChEBI" id="CHEBI:29105"/>
        <label>1</label>
    </ligand>
</feature>
<dbReference type="NCBIfam" id="NF006771">
    <property type="entry name" value="PRK09290.1-5"/>
    <property type="match status" value="1"/>
</dbReference>
<dbReference type="PIRSF" id="PIRSF001235">
    <property type="entry name" value="Amidase_carbamoylase"/>
    <property type="match status" value="1"/>
</dbReference>
<dbReference type="PANTHER" id="PTHR32494:SF5">
    <property type="entry name" value="ALLANTOATE AMIDOHYDROLASE"/>
    <property type="match status" value="1"/>
</dbReference>
<reference evidence="6 7" key="1">
    <citation type="submission" date="2020-10" db="EMBL/GenBank/DDBJ databases">
        <title>Campylobacter and Helicobacter PacBio genomes.</title>
        <authorList>
            <person name="Lane C."/>
        </authorList>
    </citation>
    <scope>NUCLEOTIDE SEQUENCE [LARGE SCALE GENOMIC DNA]</scope>
    <source>
        <strain evidence="6 7">2016D-0077</strain>
    </source>
</reference>
<dbReference type="Gene3D" id="3.40.630.10">
    <property type="entry name" value="Zn peptidases"/>
    <property type="match status" value="1"/>
</dbReference>
<dbReference type="Pfam" id="PF07687">
    <property type="entry name" value="M20_dimer"/>
    <property type="match status" value="1"/>
</dbReference>
<dbReference type="InterPro" id="IPR036264">
    <property type="entry name" value="Bact_exopeptidase_dim_dom"/>
</dbReference>
<dbReference type="SUPFAM" id="SSF53187">
    <property type="entry name" value="Zn-dependent exopeptidases"/>
    <property type="match status" value="1"/>
</dbReference>
<dbReference type="EMBL" id="CP063078">
    <property type="protein sequence ID" value="QOQ87112.1"/>
    <property type="molecule type" value="Genomic_DNA"/>
</dbReference>
<protein>
    <submittedName>
        <fullName evidence="6">M20 family metallo-hydrolase</fullName>
    </submittedName>
</protein>
<dbReference type="InterPro" id="IPR010158">
    <property type="entry name" value="Amidase_Cbmase"/>
</dbReference>
<evidence type="ECO:0000313" key="7">
    <source>
        <dbReference type="Proteomes" id="UP000594749"/>
    </source>
</evidence>
<evidence type="ECO:0000256" key="1">
    <source>
        <dbReference type="ARBA" id="ARBA00006153"/>
    </source>
</evidence>
<feature type="domain" description="Peptidase M20 dimerisation" evidence="5">
    <location>
        <begin position="230"/>
        <end position="324"/>
    </location>
</feature>
<keyword evidence="3" id="KW-0862">Zinc</keyword>
<dbReference type="RefSeq" id="WP_025803468.1">
    <property type="nucleotide sequence ID" value="NZ_CP053842.1"/>
</dbReference>
<feature type="binding site" evidence="4">
    <location>
        <position position="302"/>
    </location>
    <ligand>
        <name>allantoate</name>
        <dbReference type="ChEBI" id="CHEBI:17536"/>
    </ligand>
</feature>
<proteinExistence type="inferred from homology"/>
<feature type="binding site" evidence="3">
    <location>
        <position position="397"/>
    </location>
    <ligand>
        <name>Zn(2+)</name>
        <dbReference type="ChEBI" id="CHEBI:29105"/>
        <label>2</label>
    </ligand>
</feature>
<gene>
    <name evidence="6" type="ORF">IMC76_07825</name>
</gene>
<keyword evidence="7" id="KW-1185">Reference proteome</keyword>
<evidence type="ECO:0000313" key="6">
    <source>
        <dbReference type="EMBL" id="QOQ87112.1"/>
    </source>
</evidence>